<dbReference type="AlphaFoldDB" id="K0SQ19"/>
<protein>
    <submittedName>
        <fullName evidence="2">Uncharacterized protein</fullName>
    </submittedName>
</protein>
<feature type="compositionally biased region" description="Polar residues" evidence="1">
    <location>
        <begin position="93"/>
        <end position="108"/>
    </location>
</feature>
<name>K0SQ19_THAOC</name>
<feature type="non-terminal residue" evidence="2">
    <location>
        <position position="1"/>
    </location>
</feature>
<organism evidence="2 3">
    <name type="scientific">Thalassiosira oceanica</name>
    <name type="common">Marine diatom</name>
    <dbReference type="NCBI Taxonomy" id="159749"/>
    <lineage>
        <taxon>Eukaryota</taxon>
        <taxon>Sar</taxon>
        <taxon>Stramenopiles</taxon>
        <taxon>Ochrophyta</taxon>
        <taxon>Bacillariophyta</taxon>
        <taxon>Coscinodiscophyceae</taxon>
        <taxon>Thalassiosirophycidae</taxon>
        <taxon>Thalassiosirales</taxon>
        <taxon>Thalassiosiraceae</taxon>
        <taxon>Thalassiosira</taxon>
    </lineage>
</organism>
<sequence length="289" mass="29208">RPTTGSPSASPSSSPTARPTTDEPSLSPSAGPTTGSPTTRPTEKPTTNSPSSSPVTSSPSSSPVTMSPSASPVTSSPSSSPSAKPTTLSTTSQPSRNPSASPTSQPSTLAPIVAPTFSPSSLGTAIPTYFPSNLPTDPPVVSENTSFRTLACGNPGRCNQLGGDIDTVSKTATRAVRCCRDASHGRGDWPEKCISMSNIWGESNMDNIPDGITADSAGCVAEADFAGAMETCQANNARLCTPAEMLDQCAKGTGCQMNKVHVWVAIASGDACSTDSECASGNCTGGLCL</sequence>
<dbReference type="Proteomes" id="UP000266841">
    <property type="component" value="Unassembled WGS sequence"/>
</dbReference>
<evidence type="ECO:0000313" key="3">
    <source>
        <dbReference type="Proteomes" id="UP000266841"/>
    </source>
</evidence>
<gene>
    <name evidence="2" type="ORF">THAOC_10420</name>
</gene>
<keyword evidence="3" id="KW-1185">Reference proteome</keyword>
<comment type="caution">
    <text evidence="2">The sequence shown here is derived from an EMBL/GenBank/DDBJ whole genome shotgun (WGS) entry which is preliminary data.</text>
</comment>
<dbReference type="OrthoDB" id="238010at2759"/>
<feature type="region of interest" description="Disordered" evidence="1">
    <location>
        <begin position="1"/>
        <end position="115"/>
    </location>
</feature>
<proteinExistence type="predicted"/>
<reference evidence="2 3" key="1">
    <citation type="journal article" date="2012" name="Genome Biol.">
        <title>Genome and low-iron response of an oceanic diatom adapted to chronic iron limitation.</title>
        <authorList>
            <person name="Lommer M."/>
            <person name="Specht M."/>
            <person name="Roy A.S."/>
            <person name="Kraemer L."/>
            <person name="Andreson R."/>
            <person name="Gutowska M.A."/>
            <person name="Wolf J."/>
            <person name="Bergner S.V."/>
            <person name="Schilhabel M.B."/>
            <person name="Klostermeier U.C."/>
            <person name="Beiko R.G."/>
            <person name="Rosenstiel P."/>
            <person name="Hippler M."/>
            <person name="Laroche J."/>
        </authorList>
    </citation>
    <scope>NUCLEOTIDE SEQUENCE [LARGE SCALE GENOMIC DNA]</scope>
    <source>
        <strain evidence="2 3">CCMP1005</strain>
    </source>
</reference>
<evidence type="ECO:0000313" key="2">
    <source>
        <dbReference type="EMBL" id="EJK68403.1"/>
    </source>
</evidence>
<dbReference type="EMBL" id="AGNL01011416">
    <property type="protein sequence ID" value="EJK68403.1"/>
    <property type="molecule type" value="Genomic_DNA"/>
</dbReference>
<accession>K0SQ19</accession>
<feature type="compositionally biased region" description="Low complexity" evidence="1">
    <location>
        <begin position="1"/>
        <end position="92"/>
    </location>
</feature>
<evidence type="ECO:0000256" key="1">
    <source>
        <dbReference type="SAM" id="MobiDB-lite"/>
    </source>
</evidence>